<proteinExistence type="predicted"/>
<dbReference type="Gene3D" id="2.30.38.10">
    <property type="entry name" value="Luciferase, Domain 3"/>
    <property type="match status" value="1"/>
</dbReference>
<evidence type="ECO:0000313" key="6">
    <source>
        <dbReference type="Proteomes" id="UP000198854"/>
    </source>
</evidence>
<dbReference type="FunFam" id="1.10.1200.10:FF:000016">
    <property type="entry name" value="Non-ribosomal peptide synthase"/>
    <property type="match status" value="1"/>
</dbReference>
<evidence type="ECO:0000256" key="1">
    <source>
        <dbReference type="ARBA" id="ARBA00001957"/>
    </source>
</evidence>
<evidence type="ECO:0000256" key="3">
    <source>
        <dbReference type="ARBA" id="ARBA00022553"/>
    </source>
</evidence>
<dbReference type="GO" id="GO:0003824">
    <property type="term" value="F:catalytic activity"/>
    <property type="evidence" value="ECO:0007669"/>
    <property type="project" value="InterPro"/>
</dbReference>
<evidence type="ECO:0000313" key="5">
    <source>
        <dbReference type="EMBL" id="SDI03069.1"/>
    </source>
</evidence>
<dbReference type="PROSITE" id="PS50075">
    <property type="entry name" value="CARRIER"/>
    <property type="match status" value="1"/>
</dbReference>
<dbReference type="InterPro" id="IPR001242">
    <property type="entry name" value="Condensation_dom"/>
</dbReference>
<organism evidence="5 6">
    <name type="scientific">Vibrio xiamenensis</name>
    <dbReference type="NCBI Taxonomy" id="861298"/>
    <lineage>
        <taxon>Bacteria</taxon>
        <taxon>Pseudomonadati</taxon>
        <taxon>Pseudomonadota</taxon>
        <taxon>Gammaproteobacteria</taxon>
        <taxon>Vibrionales</taxon>
        <taxon>Vibrionaceae</taxon>
        <taxon>Vibrio</taxon>
    </lineage>
</organism>
<dbReference type="InterPro" id="IPR045851">
    <property type="entry name" value="AMP-bd_C_sf"/>
</dbReference>
<reference evidence="6" key="1">
    <citation type="submission" date="2016-10" db="EMBL/GenBank/DDBJ databases">
        <authorList>
            <person name="Varghese N."/>
            <person name="Submissions S."/>
        </authorList>
    </citation>
    <scope>NUCLEOTIDE SEQUENCE [LARGE SCALE GENOMIC DNA]</scope>
    <source>
        <strain evidence="6">CGMCC 1.10228</strain>
    </source>
</reference>
<accession>A0A1G8H911</accession>
<dbReference type="Gene3D" id="3.40.50.12780">
    <property type="entry name" value="N-terminal domain of ligase-like"/>
    <property type="match status" value="1"/>
</dbReference>
<dbReference type="NCBIfam" id="TIGR01733">
    <property type="entry name" value="AA-adenyl-dom"/>
    <property type="match status" value="1"/>
</dbReference>
<dbReference type="Pfam" id="PF13193">
    <property type="entry name" value="AMP-binding_C"/>
    <property type="match status" value="1"/>
</dbReference>
<protein>
    <submittedName>
        <fullName evidence="5">Amino acid adenylation domain-containing protein</fullName>
    </submittedName>
</protein>
<dbReference type="InterPro" id="IPR036736">
    <property type="entry name" value="ACP-like_sf"/>
</dbReference>
<dbReference type="FunFam" id="3.40.50.12780:FF:000012">
    <property type="entry name" value="Non-ribosomal peptide synthetase"/>
    <property type="match status" value="1"/>
</dbReference>
<dbReference type="Gene3D" id="3.40.50.980">
    <property type="match status" value="2"/>
</dbReference>
<dbReference type="PANTHER" id="PTHR45527:SF1">
    <property type="entry name" value="FATTY ACID SYNTHASE"/>
    <property type="match status" value="1"/>
</dbReference>
<dbReference type="GO" id="GO:0031177">
    <property type="term" value="F:phosphopantetheine binding"/>
    <property type="evidence" value="ECO:0007669"/>
    <property type="project" value="InterPro"/>
</dbReference>
<dbReference type="SUPFAM" id="SSF56801">
    <property type="entry name" value="Acetyl-CoA synthetase-like"/>
    <property type="match status" value="2"/>
</dbReference>
<comment type="cofactor">
    <cofactor evidence="1">
        <name>pantetheine 4'-phosphate</name>
        <dbReference type="ChEBI" id="CHEBI:47942"/>
    </cofactor>
</comment>
<sequence length="1636" mass="181498">MFDKNSSVEAKSHQARKPLSLSAAQQGIWFAQQVNAKAANGVFKIAEYLDIQGSIDPSILERAIRQTVQEADCFHVSIDSSVEGLCQIRTLPVDWQMPKLDFSAEPNPHRAALKWMQADLDQPMRLNQDPLFRFALIQLSPTQFYLYQCAHHVIVDGFGARLITQRIVALYNQLACGENSPSPFDSLANSLEQEHFYQASKAFSNDQEYWQQQCAKLPIAASLTEKKAPCSHVFRERIHLPDTLSEALRAMAKRHQASLPQLIVTLLGAYVYRMTGQALMSVGFPVTGRRNKIQRSTPYMASNIVPLQLDYSEPRSVSKLLRAVGKGIRGALRHHAYRSESIKNDLGIYDEHQPLYSTVLNFLPYQQQLQLGAASARMHSLSIGPTDDLVMTMFDHGNGLEFGLDANAAVFSLPTVQRHLERVVQFLTSATETEQGSIADFDLVLEDEKHSLLQKFNPAPTAYSDTLGLQHLFERCAASAPHSLALECDGESMTYAELNTKANQLAHWLIERGVGCESRVAISMPRTPDLIVAVLATLKAGATYVPIDPSYPQDRRHYMVNDCQPRIILTSADSDFHHQTFAHPCDVVDFSMLTAELNRFSEHDVELSDFDAAQLAYIIYTSGSTGQPKGVMLEHRNAVNLVEWAIAESGAALFEKTLFSTSLNFDLSVYEIFTTLSCGGALVMVENALSLLDNPLPVTLINTVPSALSALVDGNGINESVKQVNVAGEPLKRELAERLFAQTRVPKLCNLYAPSETTTYSTFVTMAREDGYAAHIGKPLNNTAAYILDEHQQLVPPGVVGELYLGGAGVARGYLNRDDLTTERFLPDPFYAEVLNSAGLKDNQSARMYRTGDLGRWLADGNIEFLGRNDFQVKIRGFRIELGEIEAALAKCDGIEQAVVVARDNASGDPQLVAYFSTDNQAVDISDVVEQIRQPLPEYMIPSAFVELDAIPLTPNGKVDRKALPAPQASAYLQSHYVAPRGEDETQLAALWQDLLGGQNVGRFDSFFALGGHSLLAVQLLSRIRQCFERDLTLSDIFNSPTLSAMAKRIGESETSAAMLPAITPQTAQPLRSLTSPISYPLSYAQKRLWLLEQLDSRSSKAYTLHHSIRLQGAVNHVLLEQAFRALIARHSALRTRFVVVNGEPVQQVMPADDQFVLSRRHVDTPCVDPEFHLSQGGLIAAELIEQGGEDFVLNISLHHIITDGWSTTLMLNQLIATYNQLLNGEELEVLGETLSYGDFADWQQQHFQGDWLKPQQDYWLNALHGIPESLTLPTDRPRPEQQDYAGHSFAIELDAALTQKAKAFAVQHHCSLYMVLLASFAATMARLAGQDDVVIGTPNAGRTRTELESIVGMFVNTQAMRVRLQDELNGADLLAQVKATTLAAQANQDLPFEQIVDAVAPNRSMAHNPVFQVVFALHNTPDQLATMEQIDVTPLLGRSDAAQFDLSLGLYEIDQRLQGYVNFATALFERQTIERYVAHWQQLLAAMLDKPSERVSRLPLLSANELQQVTGDFNADKQSYPVTECIHQRFEAQVDAFPEHIAVSYQTHTLTYRELNAKANQLAHWLTEQGVEPDSRVAIALERSESLLVAILATLKAGGAYVPLDPNYPQQRLTYTLEDSQPQVVITSSELVERL</sequence>
<dbReference type="GO" id="GO:0043041">
    <property type="term" value="P:amino acid activation for nonribosomal peptide biosynthetic process"/>
    <property type="evidence" value="ECO:0007669"/>
    <property type="project" value="TreeGrafter"/>
</dbReference>
<dbReference type="GO" id="GO:0044550">
    <property type="term" value="P:secondary metabolite biosynthetic process"/>
    <property type="evidence" value="ECO:0007669"/>
    <property type="project" value="UniProtKB-ARBA"/>
</dbReference>
<dbReference type="OrthoDB" id="9757559at2"/>
<evidence type="ECO:0000256" key="2">
    <source>
        <dbReference type="ARBA" id="ARBA00022450"/>
    </source>
</evidence>
<dbReference type="InterPro" id="IPR006162">
    <property type="entry name" value="Ppantetheine_attach_site"/>
</dbReference>
<dbReference type="CDD" id="cd19531">
    <property type="entry name" value="LCL_NRPS-like"/>
    <property type="match status" value="1"/>
</dbReference>
<dbReference type="Pfam" id="PF00668">
    <property type="entry name" value="Condensation"/>
    <property type="match status" value="2"/>
</dbReference>
<feature type="domain" description="Carrier" evidence="4">
    <location>
        <begin position="979"/>
        <end position="1054"/>
    </location>
</feature>
<gene>
    <name evidence="5" type="ORF">SAMN04488136_1471</name>
</gene>
<dbReference type="STRING" id="861298.SAMN04488136_1471"/>
<dbReference type="FunFam" id="3.40.50.980:FF:000001">
    <property type="entry name" value="Non-ribosomal peptide synthetase"/>
    <property type="match status" value="1"/>
</dbReference>
<dbReference type="InterPro" id="IPR009081">
    <property type="entry name" value="PP-bd_ACP"/>
</dbReference>
<dbReference type="InterPro" id="IPR020806">
    <property type="entry name" value="PKS_PP-bd"/>
</dbReference>
<dbReference type="Proteomes" id="UP000198854">
    <property type="component" value="Unassembled WGS sequence"/>
</dbReference>
<dbReference type="InterPro" id="IPR010071">
    <property type="entry name" value="AA_adenyl_dom"/>
</dbReference>
<keyword evidence="2" id="KW-0596">Phosphopantetheine</keyword>
<dbReference type="EMBL" id="FNDD01000047">
    <property type="protein sequence ID" value="SDI03069.1"/>
    <property type="molecule type" value="Genomic_DNA"/>
</dbReference>
<dbReference type="SUPFAM" id="SSF52777">
    <property type="entry name" value="CoA-dependent acyltransferases"/>
    <property type="match status" value="4"/>
</dbReference>
<dbReference type="PANTHER" id="PTHR45527">
    <property type="entry name" value="NONRIBOSOMAL PEPTIDE SYNTHETASE"/>
    <property type="match status" value="1"/>
</dbReference>
<dbReference type="InterPro" id="IPR023213">
    <property type="entry name" value="CAT-like_dom_sf"/>
</dbReference>
<dbReference type="InterPro" id="IPR025110">
    <property type="entry name" value="AMP-bd_C"/>
</dbReference>
<dbReference type="Pfam" id="PF00550">
    <property type="entry name" value="PP-binding"/>
    <property type="match status" value="1"/>
</dbReference>
<dbReference type="Gene3D" id="1.10.1200.10">
    <property type="entry name" value="ACP-like"/>
    <property type="match status" value="1"/>
</dbReference>
<dbReference type="SUPFAM" id="SSF47336">
    <property type="entry name" value="ACP-like"/>
    <property type="match status" value="1"/>
</dbReference>
<dbReference type="GO" id="GO:0005737">
    <property type="term" value="C:cytoplasm"/>
    <property type="evidence" value="ECO:0007669"/>
    <property type="project" value="TreeGrafter"/>
</dbReference>
<dbReference type="InterPro" id="IPR020845">
    <property type="entry name" value="AMP-binding_CS"/>
</dbReference>
<keyword evidence="3" id="KW-0597">Phosphoprotein</keyword>
<name>A0A1G8H911_9VIBR</name>
<dbReference type="FunFam" id="2.30.38.10:FF:000001">
    <property type="entry name" value="Non-ribosomal peptide synthetase PvdI"/>
    <property type="match status" value="1"/>
</dbReference>
<dbReference type="SMART" id="SM00823">
    <property type="entry name" value="PKS_PP"/>
    <property type="match status" value="1"/>
</dbReference>
<keyword evidence="6" id="KW-1185">Reference proteome</keyword>
<dbReference type="PROSITE" id="PS00012">
    <property type="entry name" value="PHOSPHOPANTETHEINE"/>
    <property type="match status" value="1"/>
</dbReference>
<dbReference type="Gene3D" id="3.30.559.30">
    <property type="entry name" value="Nonribosomal peptide synthetase, condensation domain"/>
    <property type="match status" value="2"/>
</dbReference>
<dbReference type="PROSITE" id="PS00455">
    <property type="entry name" value="AMP_BINDING"/>
    <property type="match status" value="1"/>
</dbReference>
<dbReference type="Gene3D" id="3.30.300.30">
    <property type="match status" value="1"/>
</dbReference>
<dbReference type="RefSeq" id="WP_143015687.1">
    <property type="nucleotide sequence ID" value="NZ_FNDD01000047.1"/>
</dbReference>
<feature type="non-terminal residue" evidence="5">
    <location>
        <position position="1636"/>
    </location>
</feature>
<dbReference type="InterPro" id="IPR042099">
    <property type="entry name" value="ANL_N_sf"/>
</dbReference>
<dbReference type="InterPro" id="IPR000873">
    <property type="entry name" value="AMP-dep_synth/lig_dom"/>
</dbReference>
<dbReference type="GO" id="GO:0072330">
    <property type="term" value="P:monocarboxylic acid biosynthetic process"/>
    <property type="evidence" value="ECO:0007669"/>
    <property type="project" value="UniProtKB-ARBA"/>
</dbReference>
<dbReference type="FunFam" id="3.30.300.30:FF:000010">
    <property type="entry name" value="Enterobactin synthetase component F"/>
    <property type="match status" value="1"/>
</dbReference>
<dbReference type="Pfam" id="PF00501">
    <property type="entry name" value="AMP-binding"/>
    <property type="match status" value="2"/>
</dbReference>
<evidence type="ECO:0000259" key="4">
    <source>
        <dbReference type="PROSITE" id="PS50075"/>
    </source>
</evidence>
<dbReference type="Gene3D" id="3.30.559.10">
    <property type="entry name" value="Chloramphenicol acetyltransferase-like domain"/>
    <property type="match status" value="2"/>
</dbReference>